<gene>
    <name evidence="1" type="ORF">PMW_164</name>
</gene>
<organism evidence="1 2">
    <name type="scientific">Pseudomonas phage phiPMW</name>
    <dbReference type="NCBI Taxonomy" id="1815582"/>
    <lineage>
        <taxon>Viruses</taxon>
        <taxon>Duplodnaviria</taxon>
        <taxon>Heunggongvirae</taxon>
        <taxon>Uroviricota</taxon>
        <taxon>Caudoviricetes</taxon>
        <taxon>Plaisancevirus</taxon>
        <taxon>Plaisancevirus PMW</taxon>
    </lineage>
</organism>
<keyword evidence="2" id="KW-1185">Reference proteome</keyword>
<reference evidence="1 2" key="1">
    <citation type="submission" date="2016-03" db="EMBL/GenBank/DDBJ databases">
        <title>Characterization of pf16 and phiPMW: Two novel phages infecting Pseudomonas putida PpG1.</title>
        <authorList>
            <person name="Magill D.J."/>
            <person name="Krylov V.N."/>
            <person name="Allen C.C.R."/>
            <person name="McGrath J.W."/>
            <person name="Quinn J.P."/>
            <person name="Kulakov L.A."/>
        </authorList>
    </citation>
    <scope>NUCLEOTIDE SEQUENCE [LARGE SCALE GENOMIC DNA]</scope>
</reference>
<dbReference type="Proteomes" id="UP000223738">
    <property type="component" value="Segment"/>
</dbReference>
<accession>A0A1S5R1L1</accession>
<evidence type="ECO:0000313" key="1">
    <source>
        <dbReference type="EMBL" id="ANA49289.1"/>
    </source>
</evidence>
<sequence>MREYTIVAGAVSLVVRVIGDVNAPAQPDADSDWDYYGGRETEFEILSGLITLADGERIQMTQDELDHILKWNEQGITKQVQHMIDIEDLI</sequence>
<evidence type="ECO:0000313" key="2">
    <source>
        <dbReference type="Proteomes" id="UP000223738"/>
    </source>
</evidence>
<dbReference type="EMBL" id="KU862660">
    <property type="protein sequence ID" value="ANA49289.1"/>
    <property type="molecule type" value="Genomic_DNA"/>
</dbReference>
<name>A0A1S5R1L1_9CAUD</name>
<proteinExistence type="predicted"/>
<protein>
    <submittedName>
        <fullName evidence="1">Uncharacterized protein</fullName>
    </submittedName>
</protein>